<evidence type="ECO:0000256" key="1">
    <source>
        <dbReference type="SAM" id="MobiDB-lite"/>
    </source>
</evidence>
<protein>
    <submittedName>
        <fullName evidence="2">Uncharacterized protein</fullName>
    </submittedName>
</protein>
<proteinExistence type="predicted"/>
<name>A0AAD3XQ93_NEPGR</name>
<dbReference type="EMBL" id="BSYO01000013">
    <property type="protein sequence ID" value="GMH13422.1"/>
    <property type="molecule type" value="Genomic_DNA"/>
</dbReference>
<comment type="caution">
    <text evidence="2">The sequence shown here is derived from an EMBL/GenBank/DDBJ whole genome shotgun (WGS) entry which is preliminary data.</text>
</comment>
<keyword evidence="3" id="KW-1185">Reference proteome</keyword>
<sequence>MVFALLTKLQDIRKRLPPRWRSRGLANEAAQRLYHSGGEVEVFHSRRLSTPLEGEIGTGVNMSSKVMRVIQPRFPTALLDPRNANALTIDDLYGFPRGPSVLLLWPPRDPPSPGLHGPLDLGASGSRELQSPF</sequence>
<feature type="region of interest" description="Disordered" evidence="1">
    <location>
        <begin position="105"/>
        <end position="133"/>
    </location>
</feature>
<accession>A0AAD3XQ93</accession>
<organism evidence="2 3">
    <name type="scientific">Nepenthes gracilis</name>
    <name type="common">Slender pitcher plant</name>
    <dbReference type="NCBI Taxonomy" id="150966"/>
    <lineage>
        <taxon>Eukaryota</taxon>
        <taxon>Viridiplantae</taxon>
        <taxon>Streptophyta</taxon>
        <taxon>Embryophyta</taxon>
        <taxon>Tracheophyta</taxon>
        <taxon>Spermatophyta</taxon>
        <taxon>Magnoliopsida</taxon>
        <taxon>eudicotyledons</taxon>
        <taxon>Gunneridae</taxon>
        <taxon>Pentapetalae</taxon>
        <taxon>Caryophyllales</taxon>
        <taxon>Nepenthaceae</taxon>
        <taxon>Nepenthes</taxon>
    </lineage>
</organism>
<gene>
    <name evidence="2" type="ORF">Nepgr_015263</name>
</gene>
<dbReference type="AlphaFoldDB" id="A0AAD3XQ93"/>
<reference evidence="2" key="1">
    <citation type="submission" date="2023-05" db="EMBL/GenBank/DDBJ databases">
        <title>Nepenthes gracilis genome sequencing.</title>
        <authorList>
            <person name="Fukushima K."/>
        </authorList>
    </citation>
    <scope>NUCLEOTIDE SEQUENCE</scope>
    <source>
        <strain evidence="2">SING2019-196</strain>
    </source>
</reference>
<evidence type="ECO:0000313" key="2">
    <source>
        <dbReference type="EMBL" id="GMH13422.1"/>
    </source>
</evidence>
<dbReference type="Proteomes" id="UP001279734">
    <property type="component" value="Unassembled WGS sequence"/>
</dbReference>
<evidence type="ECO:0000313" key="3">
    <source>
        <dbReference type="Proteomes" id="UP001279734"/>
    </source>
</evidence>